<name>A0A1B9GZ21_9TREE</name>
<dbReference type="STRING" id="1296120.A0A1B9GZ21"/>
<evidence type="ECO:0000313" key="4">
    <source>
        <dbReference type="Proteomes" id="UP000092666"/>
    </source>
</evidence>
<dbReference type="SUPFAM" id="SSF49899">
    <property type="entry name" value="Concanavalin A-like lectins/glucanases"/>
    <property type="match status" value="1"/>
</dbReference>
<dbReference type="Pfam" id="PF26113">
    <property type="entry name" value="GH16_XgeA"/>
    <property type="match status" value="1"/>
</dbReference>
<dbReference type="InterPro" id="IPR000757">
    <property type="entry name" value="Beta-glucanase-like"/>
</dbReference>
<dbReference type="GO" id="GO:0009251">
    <property type="term" value="P:glucan catabolic process"/>
    <property type="evidence" value="ECO:0007669"/>
    <property type="project" value="TreeGrafter"/>
</dbReference>
<evidence type="ECO:0000313" key="3">
    <source>
        <dbReference type="EMBL" id="OCF36259.1"/>
    </source>
</evidence>
<evidence type="ECO:0000259" key="2">
    <source>
        <dbReference type="PROSITE" id="PS51762"/>
    </source>
</evidence>
<dbReference type="InterPro" id="IPR050546">
    <property type="entry name" value="Glycosyl_Hydrlase_16"/>
</dbReference>
<dbReference type="OrthoDB" id="192832at2759"/>
<accession>A0A1B9GZ21</accession>
<dbReference type="InterPro" id="IPR013320">
    <property type="entry name" value="ConA-like_dom_sf"/>
</dbReference>
<dbReference type="GO" id="GO:0004553">
    <property type="term" value="F:hydrolase activity, hydrolyzing O-glycosyl compounds"/>
    <property type="evidence" value="ECO:0007669"/>
    <property type="project" value="InterPro"/>
</dbReference>
<dbReference type="CDD" id="cd02181">
    <property type="entry name" value="GH16_fungal_Lam16A_glucanase"/>
    <property type="match status" value="1"/>
</dbReference>
<dbReference type="Gene3D" id="2.60.120.200">
    <property type="match status" value="1"/>
</dbReference>
<keyword evidence="4" id="KW-1185">Reference proteome</keyword>
<protein>
    <recommendedName>
        <fullName evidence="2">GH16 domain-containing protein</fullName>
    </recommendedName>
</protein>
<dbReference type="PANTHER" id="PTHR10963">
    <property type="entry name" value="GLYCOSYL HYDROLASE-RELATED"/>
    <property type="match status" value="1"/>
</dbReference>
<proteinExistence type="predicted"/>
<dbReference type="PANTHER" id="PTHR10963:SF24">
    <property type="entry name" value="GLYCOSIDASE C21B10.07-RELATED"/>
    <property type="match status" value="1"/>
</dbReference>
<reference evidence="3 4" key="1">
    <citation type="submission" date="2013-07" db="EMBL/GenBank/DDBJ databases">
        <title>The Genome Sequence of Cryptococcus heveanensis BCC8398.</title>
        <authorList>
            <consortium name="The Broad Institute Genome Sequencing Platform"/>
            <person name="Cuomo C."/>
            <person name="Litvintseva A."/>
            <person name="Chen Y."/>
            <person name="Heitman J."/>
            <person name="Sun S."/>
            <person name="Springer D."/>
            <person name="Dromer F."/>
            <person name="Young S.K."/>
            <person name="Zeng Q."/>
            <person name="Gargeya S."/>
            <person name="Fitzgerald M."/>
            <person name="Abouelleil A."/>
            <person name="Alvarado L."/>
            <person name="Berlin A.M."/>
            <person name="Chapman S.B."/>
            <person name="Dewar J."/>
            <person name="Goldberg J."/>
            <person name="Griggs A."/>
            <person name="Gujja S."/>
            <person name="Hansen M."/>
            <person name="Howarth C."/>
            <person name="Imamovic A."/>
            <person name="Larimer J."/>
            <person name="McCowan C."/>
            <person name="Murphy C."/>
            <person name="Pearson M."/>
            <person name="Priest M."/>
            <person name="Roberts A."/>
            <person name="Saif S."/>
            <person name="Shea T."/>
            <person name="Sykes S."/>
            <person name="Wortman J."/>
            <person name="Nusbaum C."/>
            <person name="Birren B."/>
        </authorList>
    </citation>
    <scope>NUCLEOTIDE SEQUENCE [LARGE SCALE GENOMIC DNA]</scope>
    <source>
        <strain evidence="3 4">BCC8398</strain>
    </source>
</reference>
<gene>
    <name evidence="3" type="ORF">I316_02133</name>
</gene>
<evidence type="ECO:0000256" key="1">
    <source>
        <dbReference type="SAM" id="SignalP"/>
    </source>
</evidence>
<dbReference type="PROSITE" id="PS51762">
    <property type="entry name" value="GH16_2"/>
    <property type="match status" value="1"/>
</dbReference>
<keyword evidence="1" id="KW-0732">Signal</keyword>
<feature type="signal peptide" evidence="1">
    <location>
        <begin position="1"/>
        <end position="19"/>
    </location>
</feature>
<sequence>MAPLVRSIVSLLSLDVALSYFEPDQQEFLGTFDASINGDSGYTLARKYVGQDFFDGFDFKTFEDPSHGRVNNEDTELTSAPSSYVSRQQAHERGLAYIDEGNTFVMKVDDQHTVAPGHRGRDSIRIESQEDFGNGVIILDVRHIPTGCATWPAFWTLGAGNWPNGGEIDILEGVNGVGTNQATLHTSSGCTMPNHINATGTQLDTNCAIATNEDHGCGVRDNRQESFGAAFNRENGGWLAMQRANEGIQMWYWPRYSHVPEDVKNGEQKVNPSNWGKPFAAFPSTHCDIANHFDQHKIIFSTTLCGDWAGATYSQSGCPGTCQSHVDGYPGAFKYAYWKINGLRVYH</sequence>
<feature type="domain" description="GH16" evidence="2">
    <location>
        <begin position="26"/>
        <end position="317"/>
    </location>
</feature>
<organism evidence="3 4">
    <name type="scientific">Kwoniella heveanensis BCC8398</name>
    <dbReference type="NCBI Taxonomy" id="1296120"/>
    <lineage>
        <taxon>Eukaryota</taxon>
        <taxon>Fungi</taxon>
        <taxon>Dikarya</taxon>
        <taxon>Basidiomycota</taxon>
        <taxon>Agaricomycotina</taxon>
        <taxon>Tremellomycetes</taxon>
        <taxon>Tremellales</taxon>
        <taxon>Cryptococcaceae</taxon>
        <taxon>Kwoniella</taxon>
    </lineage>
</organism>
<dbReference type="Proteomes" id="UP000092666">
    <property type="component" value="Unassembled WGS sequence"/>
</dbReference>
<dbReference type="EMBL" id="KI669496">
    <property type="protein sequence ID" value="OCF36259.1"/>
    <property type="molecule type" value="Genomic_DNA"/>
</dbReference>
<reference evidence="4" key="2">
    <citation type="submission" date="2013-12" db="EMBL/GenBank/DDBJ databases">
        <title>Evolution of pathogenesis and genome organization in the Tremellales.</title>
        <authorList>
            <person name="Cuomo C."/>
            <person name="Litvintseva A."/>
            <person name="Heitman J."/>
            <person name="Chen Y."/>
            <person name="Sun S."/>
            <person name="Springer D."/>
            <person name="Dromer F."/>
            <person name="Young S."/>
            <person name="Zeng Q."/>
            <person name="Chapman S."/>
            <person name="Gujja S."/>
            <person name="Saif S."/>
            <person name="Birren B."/>
        </authorList>
    </citation>
    <scope>NUCLEOTIDE SEQUENCE [LARGE SCALE GENOMIC DNA]</scope>
    <source>
        <strain evidence="4">BCC8398</strain>
    </source>
</reference>
<feature type="chain" id="PRO_5008627445" description="GH16 domain-containing protein" evidence="1">
    <location>
        <begin position="20"/>
        <end position="347"/>
    </location>
</feature>
<dbReference type="AlphaFoldDB" id="A0A1B9GZ21"/>